<protein>
    <recommendedName>
        <fullName evidence="4">Cyclopropane-fatty-acyl-phospholipid synthase</fullName>
    </recommendedName>
</protein>
<feature type="region of interest" description="Disordered" evidence="1">
    <location>
        <begin position="1"/>
        <end position="37"/>
    </location>
</feature>
<evidence type="ECO:0000256" key="1">
    <source>
        <dbReference type="SAM" id="MobiDB-lite"/>
    </source>
</evidence>
<name>A0A427YNE7_9TREE</name>
<proteinExistence type="predicted"/>
<gene>
    <name evidence="2" type="ORF">EHS25_008048</name>
</gene>
<accession>A0A427YNE7</accession>
<dbReference type="InterPro" id="IPR050723">
    <property type="entry name" value="CFA/CMAS"/>
</dbReference>
<dbReference type="AlphaFoldDB" id="A0A427YNE7"/>
<feature type="compositionally biased region" description="Polar residues" evidence="1">
    <location>
        <begin position="8"/>
        <end position="31"/>
    </location>
</feature>
<dbReference type="Pfam" id="PF02353">
    <property type="entry name" value="CMAS"/>
    <property type="match status" value="2"/>
</dbReference>
<dbReference type="OrthoDB" id="8300214at2759"/>
<dbReference type="SUPFAM" id="SSF53335">
    <property type="entry name" value="S-adenosyl-L-methionine-dependent methyltransferases"/>
    <property type="match status" value="1"/>
</dbReference>
<dbReference type="Gene3D" id="3.40.50.150">
    <property type="entry name" value="Vaccinia Virus protein VP39"/>
    <property type="match status" value="1"/>
</dbReference>
<dbReference type="PANTHER" id="PTHR43667:SF2">
    <property type="entry name" value="FATTY ACID C-METHYL TRANSFERASE"/>
    <property type="match status" value="1"/>
</dbReference>
<keyword evidence="3" id="KW-1185">Reference proteome</keyword>
<dbReference type="EMBL" id="RSCD01000005">
    <property type="protein sequence ID" value="RSH92603.1"/>
    <property type="molecule type" value="Genomic_DNA"/>
</dbReference>
<dbReference type="CDD" id="cd02440">
    <property type="entry name" value="AdoMet_MTases"/>
    <property type="match status" value="1"/>
</dbReference>
<organism evidence="2 3">
    <name type="scientific">Saitozyma podzolica</name>
    <dbReference type="NCBI Taxonomy" id="1890683"/>
    <lineage>
        <taxon>Eukaryota</taxon>
        <taxon>Fungi</taxon>
        <taxon>Dikarya</taxon>
        <taxon>Basidiomycota</taxon>
        <taxon>Agaricomycotina</taxon>
        <taxon>Tremellomycetes</taxon>
        <taxon>Tremellales</taxon>
        <taxon>Trimorphomycetaceae</taxon>
        <taxon>Saitozyma</taxon>
    </lineage>
</organism>
<comment type="caution">
    <text evidence="2">The sequence shown here is derived from an EMBL/GenBank/DDBJ whole genome shotgun (WGS) entry which is preliminary data.</text>
</comment>
<evidence type="ECO:0008006" key="4">
    <source>
        <dbReference type="Google" id="ProtNLM"/>
    </source>
</evidence>
<dbReference type="STRING" id="1890683.A0A427YNE7"/>
<dbReference type="PANTHER" id="PTHR43667">
    <property type="entry name" value="CYCLOPROPANE-FATTY-ACYL-PHOSPHOLIPID SYNTHASE"/>
    <property type="match status" value="1"/>
</dbReference>
<sequence length="535" mass="59127">MLTPPDSAPNSPTASKPTFSFLSPGQNQAPSSPLAKDEAKSYTHSLLNLADTVTSTFTSSLSSLSYPPLVSASRAAILAMMNHSIAYGRLKLLTAEPNGVFVFPSYNVKPRQDGEEVAEIRVIRDTFWLRLVTLGDLGFAEAYMAGDCEVSDLVQTFIRSRPALESSHISGVSTIPSRLFSLITSLTNSRFANTLSNSISNIRAHYDLSNGMFSAFLSRDMTYSCAIFPELDADLAEGVDESVNGAIGLTRVGGAVQKITKTLEGAGDDPLEGAQLAKIRHIIRKADIRPGHRVLEIGSGWGSFAIEAVRSTNCTVDTITLSSQQKALAEERIRAAGLAGRIRVWLMDYRALPESWKGAFDRVVSIEMLEAVGKEFIGGYFSVLDQALNANGVACIQVITIPESRFEKYQREVDFIRKWIFPGGFLPTVSFVVDAIRTGSKDRLVVDSISNIGPHYARTLREWRRRFLHAFHDRVEPALRSEHPEMTDADIEVFKRKWIYYFCYCEVGFSERVLGDHVITMAREGNAEYGCTTFE</sequence>
<reference evidence="2 3" key="1">
    <citation type="submission" date="2018-11" db="EMBL/GenBank/DDBJ databases">
        <title>Genome sequence of Saitozyma podzolica DSM 27192.</title>
        <authorList>
            <person name="Aliyu H."/>
            <person name="Gorte O."/>
            <person name="Ochsenreither K."/>
        </authorList>
    </citation>
    <scope>NUCLEOTIDE SEQUENCE [LARGE SCALE GENOMIC DNA]</scope>
    <source>
        <strain evidence="2 3">DSM 27192</strain>
    </source>
</reference>
<evidence type="ECO:0000313" key="3">
    <source>
        <dbReference type="Proteomes" id="UP000279259"/>
    </source>
</evidence>
<dbReference type="InterPro" id="IPR029063">
    <property type="entry name" value="SAM-dependent_MTases_sf"/>
</dbReference>
<dbReference type="Proteomes" id="UP000279259">
    <property type="component" value="Unassembled WGS sequence"/>
</dbReference>
<evidence type="ECO:0000313" key="2">
    <source>
        <dbReference type="EMBL" id="RSH92603.1"/>
    </source>
</evidence>